<evidence type="ECO:0000259" key="4">
    <source>
        <dbReference type="PROSITE" id="PS01124"/>
    </source>
</evidence>
<evidence type="ECO:0000256" key="3">
    <source>
        <dbReference type="ARBA" id="ARBA00023163"/>
    </source>
</evidence>
<evidence type="ECO:0000256" key="2">
    <source>
        <dbReference type="ARBA" id="ARBA00023125"/>
    </source>
</evidence>
<sequence>MNKKMIQLDNNGRERVEYTDHVLPISVCIDQFDSYYQRQWACHWHEEFEFGVLMSGKLRYTIYESSGQLQEIELVPGDGIFINAKVPHSAIALEANTVIDCFVLAKTLFNLAPLATIGHQVLAPINESGVDALAFRNHADADLGFLQAVTTLCSLRPDADDFELHTFELTLRIWRMLSQHLNRLSPVQNRTSQGDTWGNLKAMIQYIHEHYQEPVTIEQLIQCGKISRSECFRLFRDVLDKTPIQFLTEYRFSMASMMLVDTAHSVGEISDACGFSSPSYFGSQFKKYFKMTPKEYRNQYGSSVA</sequence>
<dbReference type="Pfam" id="PF12833">
    <property type="entry name" value="HTH_18"/>
    <property type="match status" value="1"/>
</dbReference>
<dbReference type="PANTHER" id="PTHR43280:SF28">
    <property type="entry name" value="HTH-TYPE TRANSCRIPTIONAL ACTIVATOR RHAS"/>
    <property type="match status" value="1"/>
</dbReference>
<dbReference type="PRINTS" id="PR00032">
    <property type="entry name" value="HTHARAC"/>
</dbReference>
<dbReference type="Gene3D" id="1.10.10.60">
    <property type="entry name" value="Homeodomain-like"/>
    <property type="match status" value="2"/>
</dbReference>
<dbReference type="InterPro" id="IPR020449">
    <property type="entry name" value="Tscrpt_reg_AraC-type_HTH"/>
</dbReference>
<name>A0ABW4J3J4_9LACO</name>
<dbReference type="InterPro" id="IPR009057">
    <property type="entry name" value="Homeodomain-like_sf"/>
</dbReference>
<comment type="caution">
    <text evidence="5">The sequence shown here is derived from an EMBL/GenBank/DDBJ whole genome shotgun (WGS) entry which is preliminary data.</text>
</comment>
<gene>
    <name evidence="5" type="ORF">ACFQ5M_02360</name>
</gene>
<accession>A0ABW4J3J4</accession>
<evidence type="ECO:0000313" key="5">
    <source>
        <dbReference type="EMBL" id="MFD1670936.1"/>
    </source>
</evidence>
<protein>
    <submittedName>
        <fullName evidence="5">AraC family transcriptional regulator</fullName>
    </submittedName>
</protein>
<dbReference type="Proteomes" id="UP001597267">
    <property type="component" value="Unassembled WGS sequence"/>
</dbReference>
<feature type="domain" description="HTH araC/xylS-type" evidence="4">
    <location>
        <begin position="201"/>
        <end position="299"/>
    </location>
</feature>
<keyword evidence="3" id="KW-0804">Transcription</keyword>
<dbReference type="PROSITE" id="PS01124">
    <property type="entry name" value="HTH_ARAC_FAMILY_2"/>
    <property type="match status" value="1"/>
</dbReference>
<dbReference type="InterPro" id="IPR011051">
    <property type="entry name" value="RmlC_Cupin_sf"/>
</dbReference>
<dbReference type="SMART" id="SM00342">
    <property type="entry name" value="HTH_ARAC"/>
    <property type="match status" value="1"/>
</dbReference>
<dbReference type="InterPro" id="IPR014710">
    <property type="entry name" value="RmlC-like_jellyroll"/>
</dbReference>
<evidence type="ECO:0000256" key="1">
    <source>
        <dbReference type="ARBA" id="ARBA00023015"/>
    </source>
</evidence>
<organism evidence="5 6">
    <name type="scientific">Agrilactobacillus yilanensis</name>
    <dbReference type="NCBI Taxonomy" id="2485997"/>
    <lineage>
        <taxon>Bacteria</taxon>
        <taxon>Bacillati</taxon>
        <taxon>Bacillota</taxon>
        <taxon>Bacilli</taxon>
        <taxon>Lactobacillales</taxon>
        <taxon>Lactobacillaceae</taxon>
        <taxon>Agrilactobacillus</taxon>
    </lineage>
</organism>
<evidence type="ECO:0000313" key="6">
    <source>
        <dbReference type="Proteomes" id="UP001597267"/>
    </source>
</evidence>
<dbReference type="EMBL" id="JBHTOP010000003">
    <property type="protein sequence ID" value="MFD1670936.1"/>
    <property type="molecule type" value="Genomic_DNA"/>
</dbReference>
<keyword evidence="1" id="KW-0805">Transcription regulation</keyword>
<reference evidence="6" key="1">
    <citation type="journal article" date="2019" name="Int. J. Syst. Evol. Microbiol.">
        <title>The Global Catalogue of Microorganisms (GCM) 10K type strain sequencing project: providing services to taxonomists for standard genome sequencing and annotation.</title>
        <authorList>
            <consortium name="The Broad Institute Genomics Platform"/>
            <consortium name="The Broad Institute Genome Sequencing Center for Infectious Disease"/>
            <person name="Wu L."/>
            <person name="Ma J."/>
        </authorList>
    </citation>
    <scope>NUCLEOTIDE SEQUENCE [LARGE SCALE GENOMIC DNA]</scope>
    <source>
        <strain evidence="6">CCM 8896</strain>
    </source>
</reference>
<proteinExistence type="predicted"/>
<keyword evidence="2" id="KW-0238">DNA-binding</keyword>
<dbReference type="InterPro" id="IPR018060">
    <property type="entry name" value="HTH_AraC"/>
</dbReference>
<dbReference type="RefSeq" id="WP_125714041.1">
    <property type="nucleotide sequence ID" value="NZ_JBHTOP010000003.1"/>
</dbReference>
<dbReference type="PANTHER" id="PTHR43280">
    <property type="entry name" value="ARAC-FAMILY TRANSCRIPTIONAL REGULATOR"/>
    <property type="match status" value="1"/>
</dbReference>
<dbReference type="Gene3D" id="2.60.120.10">
    <property type="entry name" value="Jelly Rolls"/>
    <property type="match status" value="1"/>
</dbReference>
<keyword evidence="6" id="KW-1185">Reference proteome</keyword>
<dbReference type="SUPFAM" id="SSF46689">
    <property type="entry name" value="Homeodomain-like"/>
    <property type="match status" value="2"/>
</dbReference>
<dbReference type="SUPFAM" id="SSF51182">
    <property type="entry name" value="RmlC-like cupins"/>
    <property type="match status" value="1"/>
</dbReference>